<organism evidence="16">
    <name type="scientific">Schistosoma curassoni</name>
    <dbReference type="NCBI Taxonomy" id="6186"/>
    <lineage>
        <taxon>Eukaryota</taxon>
        <taxon>Metazoa</taxon>
        <taxon>Spiralia</taxon>
        <taxon>Lophotrochozoa</taxon>
        <taxon>Platyhelminthes</taxon>
        <taxon>Trematoda</taxon>
        <taxon>Digenea</taxon>
        <taxon>Strigeidida</taxon>
        <taxon>Schistosomatoidea</taxon>
        <taxon>Schistosomatidae</taxon>
        <taxon>Schistosoma</taxon>
    </lineage>
</organism>
<dbReference type="InterPro" id="IPR051272">
    <property type="entry name" value="RIO-type_Ser/Thr_kinase"/>
</dbReference>
<dbReference type="InterPro" id="IPR018934">
    <property type="entry name" value="RIO_dom"/>
</dbReference>
<evidence type="ECO:0000256" key="5">
    <source>
        <dbReference type="ARBA" id="ARBA00022723"/>
    </source>
</evidence>
<evidence type="ECO:0000256" key="7">
    <source>
        <dbReference type="ARBA" id="ARBA00022777"/>
    </source>
</evidence>
<evidence type="ECO:0000313" key="15">
    <source>
        <dbReference type="Proteomes" id="UP000279833"/>
    </source>
</evidence>
<dbReference type="EMBL" id="UZAK01006813">
    <property type="protein sequence ID" value="VDO90975.1"/>
    <property type="molecule type" value="Genomic_DNA"/>
</dbReference>
<proteinExistence type="inferred from homology"/>
<evidence type="ECO:0000256" key="12">
    <source>
        <dbReference type="SAM" id="Phobius"/>
    </source>
</evidence>
<feature type="transmembrane region" description="Helical" evidence="12">
    <location>
        <begin position="27"/>
        <end position="48"/>
    </location>
</feature>
<keyword evidence="4" id="KW-0808">Transferase</keyword>
<dbReference type="GO" id="GO:0005524">
    <property type="term" value="F:ATP binding"/>
    <property type="evidence" value="ECO:0007669"/>
    <property type="project" value="UniProtKB-KW"/>
</dbReference>
<dbReference type="AlphaFoldDB" id="A0A183JQ10"/>
<keyword evidence="12" id="KW-0472">Membrane</keyword>
<evidence type="ECO:0000256" key="3">
    <source>
        <dbReference type="ARBA" id="ARBA00022527"/>
    </source>
</evidence>
<dbReference type="Gene3D" id="3.30.200.20">
    <property type="entry name" value="Phosphorylase Kinase, domain 1"/>
    <property type="match status" value="1"/>
</dbReference>
<dbReference type="Pfam" id="PF01163">
    <property type="entry name" value="RIO1"/>
    <property type="match status" value="1"/>
</dbReference>
<evidence type="ECO:0000256" key="8">
    <source>
        <dbReference type="ARBA" id="ARBA00022840"/>
    </source>
</evidence>
<keyword evidence="9" id="KW-0460">Magnesium</keyword>
<comment type="similarity">
    <text evidence="1">Belongs to the protein kinase superfamily. RIO-type Ser/Thr kinase family.</text>
</comment>
<keyword evidence="3" id="KW-0723">Serine/threonine-protein kinase</keyword>
<dbReference type="Proteomes" id="UP000279833">
    <property type="component" value="Unassembled WGS sequence"/>
</dbReference>
<name>A0A183JQ10_9TREM</name>
<dbReference type="EC" id="2.7.11.1" evidence="2"/>
<keyword evidence="6" id="KW-0547">Nucleotide-binding</keyword>
<dbReference type="InterPro" id="IPR000687">
    <property type="entry name" value="RIO_kinase"/>
</dbReference>
<evidence type="ECO:0000256" key="10">
    <source>
        <dbReference type="ARBA" id="ARBA00047899"/>
    </source>
</evidence>
<dbReference type="InterPro" id="IPR018935">
    <property type="entry name" value="RIO_kinase_CS"/>
</dbReference>
<dbReference type="GO" id="GO:0004674">
    <property type="term" value="F:protein serine/threonine kinase activity"/>
    <property type="evidence" value="ECO:0007669"/>
    <property type="project" value="UniProtKB-KW"/>
</dbReference>
<dbReference type="STRING" id="6186.A0A183JQ10"/>
<reference evidence="16" key="1">
    <citation type="submission" date="2016-06" db="UniProtKB">
        <authorList>
            <consortium name="WormBaseParasite"/>
        </authorList>
    </citation>
    <scope>IDENTIFICATION</scope>
</reference>
<dbReference type="Gene3D" id="1.10.510.10">
    <property type="entry name" value="Transferase(Phosphotransferase) domain 1"/>
    <property type="match status" value="1"/>
</dbReference>
<evidence type="ECO:0000259" key="13">
    <source>
        <dbReference type="SMART" id="SM00090"/>
    </source>
</evidence>
<dbReference type="PANTHER" id="PTHR45723">
    <property type="entry name" value="SERINE/THREONINE-PROTEIN KINASE RIO1"/>
    <property type="match status" value="1"/>
</dbReference>
<keyword evidence="5" id="KW-0479">Metal-binding</keyword>
<dbReference type="SMART" id="SM00090">
    <property type="entry name" value="RIO"/>
    <property type="match status" value="1"/>
</dbReference>
<evidence type="ECO:0000256" key="6">
    <source>
        <dbReference type="ARBA" id="ARBA00022741"/>
    </source>
</evidence>
<comment type="catalytic activity">
    <reaction evidence="10">
        <text>L-threonyl-[protein] + ATP = O-phospho-L-threonyl-[protein] + ADP + H(+)</text>
        <dbReference type="Rhea" id="RHEA:46608"/>
        <dbReference type="Rhea" id="RHEA-COMP:11060"/>
        <dbReference type="Rhea" id="RHEA-COMP:11605"/>
        <dbReference type="ChEBI" id="CHEBI:15378"/>
        <dbReference type="ChEBI" id="CHEBI:30013"/>
        <dbReference type="ChEBI" id="CHEBI:30616"/>
        <dbReference type="ChEBI" id="CHEBI:61977"/>
        <dbReference type="ChEBI" id="CHEBI:456216"/>
        <dbReference type="EC" id="2.7.11.1"/>
    </reaction>
</comment>
<accession>A0A183JQ10</accession>
<keyword evidence="15" id="KW-1185">Reference proteome</keyword>
<reference evidence="14 15" key="2">
    <citation type="submission" date="2018-11" db="EMBL/GenBank/DDBJ databases">
        <authorList>
            <consortium name="Pathogen Informatics"/>
        </authorList>
    </citation>
    <scope>NUCLEOTIDE SEQUENCE [LARGE SCALE GENOMIC DNA]</scope>
    <source>
        <strain evidence="14">Dakar</strain>
        <strain evidence="15">Dakar, Senegal</strain>
    </source>
</reference>
<evidence type="ECO:0000256" key="2">
    <source>
        <dbReference type="ARBA" id="ARBA00012513"/>
    </source>
</evidence>
<keyword evidence="12" id="KW-0812">Transmembrane</keyword>
<evidence type="ECO:0000256" key="1">
    <source>
        <dbReference type="ARBA" id="ARBA00009196"/>
    </source>
</evidence>
<comment type="catalytic activity">
    <reaction evidence="11">
        <text>L-seryl-[protein] + ATP = O-phospho-L-seryl-[protein] + ADP + H(+)</text>
        <dbReference type="Rhea" id="RHEA:17989"/>
        <dbReference type="Rhea" id="RHEA-COMP:9863"/>
        <dbReference type="Rhea" id="RHEA-COMP:11604"/>
        <dbReference type="ChEBI" id="CHEBI:15378"/>
        <dbReference type="ChEBI" id="CHEBI:29999"/>
        <dbReference type="ChEBI" id="CHEBI:30616"/>
        <dbReference type="ChEBI" id="CHEBI:83421"/>
        <dbReference type="ChEBI" id="CHEBI:456216"/>
        <dbReference type="EC" id="2.7.11.1"/>
    </reaction>
</comment>
<keyword evidence="8" id="KW-0067">ATP-binding</keyword>
<keyword evidence="7" id="KW-0418">Kinase</keyword>
<gene>
    <name evidence="14" type="ORF">SCUD_LOCUS4797</name>
</gene>
<keyword evidence="12" id="KW-1133">Transmembrane helix</keyword>
<feature type="domain" description="RIO kinase" evidence="13">
    <location>
        <begin position="18"/>
        <end position="211"/>
    </location>
</feature>
<dbReference type="SUPFAM" id="SSF56112">
    <property type="entry name" value="Protein kinase-like (PK-like)"/>
    <property type="match status" value="1"/>
</dbReference>
<dbReference type="WBParaSite" id="SCUD_0000479701-mRNA-1">
    <property type="protein sequence ID" value="SCUD_0000479701-mRNA-1"/>
    <property type="gene ID" value="SCUD_0000479701"/>
</dbReference>
<evidence type="ECO:0000256" key="4">
    <source>
        <dbReference type="ARBA" id="ARBA00022679"/>
    </source>
</evidence>
<evidence type="ECO:0000256" key="11">
    <source>
        <dbReference type="ARBA" id="ARBA00048679"/>
    </source>
</evidence>
<evidence type="ECO:0000313" key="16">
    <source>
        <dbReference type="WBParaSite" id="SCUD_0000479701-mRNA-1"/>
    </source>
</evidence>
<dbReference type="GO" id="GO:0046872">
    <property type="term" value="F:metal ion binding"/>
    <property type="evidence" value="ECO:0007669"/>
    <property type="project" value="UniProtKB-KW"/>
</dbReference>
<dbReference type="PROSITE" id="PS01245">
    <property type="entry name" value="RIO1"/>
    <property type="match status" value="1"/>
</dbReference>
<evidence type="ECO:0000256" key="9">
    <source>
        <dbReference type="ARBA" id="ARBA00022842"/>
    </source>
</evidence>
<evidence type="ECO:0000313" key="14">
    <source>
        <dbReference type="EMBL" id="VDO90975.1"/>
    </source>
</evidence>
<feature type="transmembrane region" description="Helical" evidence="12">
    <location>
        <begin position="192"/>
        <end position="216"/>
    </location>
</feature>
<sequence length="226" mass="26335">MVSFLLCCDPWFVTPSIKLTYKVPACLITQLTIVTLICLVIISFFFIFSGKEANIYHVKNKENVDLAIKVYMTSIMPFKSRDKYVKGDFRMRHGYSNEKEYRNLLRINQSGLISAPKPLRLKGVVLLMTFVGKDGIPAPKLKDVCFHESDFIHDIRTLFQKCRLVHADLSEYNLLYLDGRVWMIDVSQVENLIFLLIGILQIYYLFIRVTWFRILFSREGALLVFT</sequence>
<dbReference type="InterPro" id="IPR011009">
    <property type="entry name" value="Kinase-like_dom_sf"/>
</dbReference>
<protein>
    <recommendedName>
        <fullName evidence="2">non-specific serine/threonine protein kinase</fullName>
        <ecNumber evidence="2">2.7.11.1</ecNumber>
    </recommendedName>
</protein>